<evidence type="ECO:0000313" key="2">
    <source>
        <dbReference type="EMBL" id="KAE9098082.1"/>
    </source>
</evidence>
<organism evidence="2 3">
    <name type="scientific">Phytophthora fragariae</name>
    <dbReference type="NCBI Taxonomy" id="53985"/>
    <lineage>
        <taxon>Eukaryota</taxon>
        <taxon>Sar</taxon>
        <taxon>Stramenopiles</taxon>
        <taxon>Oomycota</taxon>
        <taxon>Peronosporomycetes</taxon>
        <taxon>Peronosporales</taxon>
        <taxon>Peronosporaceae</taxon>
        <taxon>Phytophthora</taxon>
    </lineage>
</organism>
<reference evidence="2 3" key="1">
    <citation type="submission" date="2018-09" db="EMBL/GenBank/DDBJ databases">
        <title>Genomic investigation of the strawberry pathogen Phytophthora fragariae indicates pathogenicity is determined by transcriptional variation in three key races.</title>
        <authorList>
            <person name="Adams T.M."/>
            <person name="Armitage A.D."/>
            <person name="Sobczyk M.K."/>
            <person name="Bates H.J."/>
            <person name="Dunwell J.M."/>
            <person name="Nellist C.F."/>
            <person name="Harrison R.J."/>
        </authorList>
    </citation>
    <scope>NUCLEOTIDE SEQUENCE [LARGE SCALE GENOMIC DNA]</scope>
    <source>
        <strain evidence="2 3">ONT-3</strain>
    </source>
</reference>
<dbReference type="Proteomes" id="UP000488956">
    <property type="component" value="Unassembled WGS sequence"/>
</dbReference>
<proteinExistence type="predicted"/>
<comment type="caution">
    <text evidence="2">The sequence shown here is derived from an EMBL/GenBank/DDBJ whole genome shotgun (WGS) entry which is preliminary data.</text>
</comment>
<feature type="compositionally biased region" description="Low complexity" evidence="1">
    <location>
        <begin position="44"/>
        <end position="61"/>
    </location>
</feature>
<evidence type="ECO:0000313" key="3">
    <source>
        <dbReference type="Proteomes" id="UP000488956"/>
    </source>
</evidence>
<protein>
    <submittedName>
        <fullName evidence="2">Uncharacterized protein</fullName>
    </submittedName>
</protein>
<feature type="region of interest" description="Disordered" evidence="1">
    <location>
        <begin position="399"/>
        <end position="429"/>
    </location>
</feature>
<gene>
    <name evidence="2" type="ORF">PF010_g15702</name>
</gene>
<sequence length="429" mass="49027">MIVKATLQRYQISLEVLRQWQQEVARVEAEEKEQMQQQDVVVASQSESDYEPSQSSSPSDSHGTVSAFTGKLRSHQTNQQDQPKTSHTLTPIEGEMIRRVMRSQSGAVQVVEATSAPSGRVDGRSLVMQLEDRTMWPELWRQLNPIWPLTAKTAFPLANSAMEAWVDMAQKEPIWILRIVQRFTYPEELLMKLSAKVFEAWTAVWRTECLYGRDDWQRMRARNYGEDEILEQCDVSNKFRFAQHTICALLYEKELKAPTGLEQGCDNGAQTRLERHLLALKTVAEYGEAYQKLPHTVDWRAVATYFNSAFEQGEQAPRGVNNVAGTTPLSLAVGAYTDAYGWEVRLNGGATRMTRKQDRRKREMSRRIEIQNVRGFKEESRGKWMSAWRRTPVRERRMDDPGNTCWIEGGSSQTASRVEKNVGQAVSAS</sequence>
<dbReference type="AlphaFoldDB" id="A0A6G0KU40"/>
<evidence type="ECO:0000256" key="1">
    <source>
        <dbReference type="SAM" id="MobiDB-lite"/>
    </source>
</evidence>
<feature type="region of interest" description="Disordered" evidence="1">
    <location>
        <begin position="31"/>
        <end position="66"/>
    </location>
</feature>
<accession>A0A6G0KU40</accession>
<name>A0A6G0KU40_9STRA</name>
<dbReference type="EMBL" id="QXFX01001035">
    <property type="protein sequence ID" value="KAE9098082.1"/>
    <property type="molecule type" value="Genomic_DNA"/>
</dbReference>